<dbReference type="Proteomes" id="UP001281305">
    <property type="component" value="Chromosome"/>
</dbReference>
<accession>A0ABZ2TKZ2</accession>
<name>A0ABZ2TKZ2_9RHOB</name>
<dbReference type="EMBL" id="CP146606">
    <property type="protein sequence ID" value="WYK19120.1"/>
    <property type="molecule type" value="Genomic_DNA"/>
</dbReference>
<proteinExistence type="predicted"/>
<dbReference type="SUPFAM" id="SSF160631">
    <property type="entry name" value="SMI1/KNR4-like"/>
    <property type="match status" value="1"/>
</dbReference>
<protein>
    <recommendedName>
        <fullName evidence="3">SMI1/KNR4 family protein</fullName>
    </recommendedName>
</protein>
<dbReference type="RefSeq" id="WP_317055807.1">
    <property type="nucleotide sequence ID" value="NZ_CP146606.1"/>
</dbReference>
<evidence type="ECO:0000313" key="2">
    <source>
        <dbReference type="Proteomes" id="UP001281305"/>
    </source>
</evidence>
<gene>
    <name evidence="1" type="ORF">RZS32_004360</name>
</gene>
<sequence length="142" mass="16389">MLTDKILVGMRAQGLSVSRQGEHLKEVEDSLIELGLEEHDQVKVFFEKYKLGAVLSKQLTELMDLCSPTRQIFRTTEFARDIYELPDGYICLTSGEGEGFILYSLLDRKVYDLSVTQFKDLADGKCEATWNSFFELIEWYLE</sequence>
<organism evidence="1 2">
    <name type="scientific">Roseovarius rhodophyticola</name>
    <dbReference type="NCBI Taxonomy" id="3080827"/>
    <lineage>
        <taxon>Bacteria</taxon>
        <taxon>Pseudomonadati</taxon>
        <taxon>Pseudomonadota</taxon>
        <taxon>Alphaproteobacteria</taxon>
        <taxon>Rhodobacterales</taxon>
        <taxon>Roseobacteraceae</taxon>
        <taxon>Roseovarius</taxon>
    </lineage>
</organism>
<evidence type="ECO:0000313" key="1">
    <source>
        <dbReference type="EMBL" id="WYK19120.1"/>
    </source>
</evidence>
<reference evidence="1 2" key="1">
    <citation type="submission" date="2024-02" db="EMBL/GenBank/DDBJ databases">
        <title>Roseovarius strain W115 nov., isolated from a marine algae.</title>
        <authorList>
            <person name="Lee M.W."/>
            <person name="Lee J.K."/>
            <person name="Kim J.M."/>
            <person name="Choi D.G."/>
            <person name="Baek J.H."/>
            <person name="Bayburt H."/>
            <person name="Jung J.J."/>
            <person name="Han D.M."/>
            <person name="Jeon C.O."/>
        </authorList>
    </citation>
    <scope>NUCLEOTIDE SEQUENCE [LARGE SCALE GENOMIC DNA]</scope>
    <source>
        <strain evidence="1 2">W115</strain>
    </source>
</reference>
<keyword evidence="2" id="KW-1185">Reference proteome</keyword>
<evidence type="ECO:0008006" key="3">
    <source>
        <dbReference type="Google" id="ProtNLM"/>
    </source>
</evidence>
<dbReference type="InterPro" id="IPR037883">
    <property type="entry name" value="Knr4/Smi1-like_sf"/>
</dbReference>